<evidence type="ECO:0000259" key="9">
    <source>
        <dbReference type="Pfam" id="PF00125"/>
    </source>
</evidence>
<evidence type="ECO:0000256" key="7">
    <source>
        <dbReference type="ARBA" id="ARBA00023269"/>
    </source>
</evidence>
<dbReference type="Ensembl" id="ENSLOCT00000005235.1">
    <property type="protein sequence ID" value="ENSLOCP00000005227.1"/>
    <property type="gene ID" value="ENSLOCG00000004373.1"/>
</dbReference>
<dbReference type="InterPro" id="IPR007125">
    <property type="entry name" value="H2A/H2B/H3"/>
</dbReference>
<comment type="subcellular location">
    <subcellularLocation>
        <location evidence="2">Chromosome</location>
    </subcellularLocation>
    <subcellularLocation>
        <location evidence="1">Nucleus</location>
    </subcellularLocation>
</comment>
<dbReference type="EMBL" id="AHAT01033732">
    <property type="status" value="NOT_ANNOTATED_CDS"/>
    <property type="molecule type" value="Genomic_DNA"/>
</dbReference>
<sequence length="178" mass="20522">MEVSPVQEPTNKQLRRGPSTRATQQSKIQNQEKPGSARKRKAEVPQRQVPPPPPPPQKSDSAVIVLASLQKGEKPVKKCRYRPGSRALMEIRRYQESTNLLLRKRSFARLVREVCKQMFLMDYRWQGIAITALQEAAEAFLVRLFQDSYLCSLHAKRVTLFSRDVQLARRIRGPEDRV</sequence>
<dbReference type="Gene3D" id="1.10.20.10">
    <property type="entry name" value="Histone, subunit A"/>
    <property type="match status" value="1"/>
</dbReference>
<dbReference type="GO" id="GO:0000786">
    <property type="term" value="C:nucleosome"/>
    <property type="evidence" value="ECO:0007669"/>
    <property type="project" value="UniProtKB-KW"/>
</dbReference>
<evidence type="ECO:0000256" key="6">
    <source>
        <dbReference type="ARBA" id="ARBA00023242"/>
    </source>
</evidence>
<proteinExistence type="inferred from homology"/>
<dbReference type="STRING" id="7918.ENSLOCP00000005227"/>
<dbReference type="GeneTree" id="ENSGT01150000287000"/>
<dbReference type="OMA" id="EICIKFT"/>
<dbReference type="GO" id="GO:0046982">
    <property type="term" value="F:protein heterodimerization activity"/>
    <property type="evidence" value="ECO:0007669"/>
    <property type="project" value="InterPro"/>
</dbReference>
<accession>W5MA18</accession>
<dbReference type="AlphaFoldDB" id="W5MA18"/>
<protein>
    <recommendedName>
        <fullName evidence="9">Core Histone H2A/H2B/H3 domain-containing protein</fullName>
    </recommendedName>
</protein>
<dbReference type="Pfam" id="PF00125">
    <property type="entry name" value="Histone"/>
    <property type="match status" value="1"/>
</dbReference>
<feature type="domain" description="Core Histone H2A/H2B/H3" evidence="9">
    <location>
        <begin position="83"/>
        <end position="171"/>
    </location>
</feature>
<dbReference type="FunFam" id="1.10.20.10:FF:000085">
    <property type="entry name" value="Histone H3.2"/>
    <property type="match status" value="1"/>
</dbReference>
<dbReference type="GO" id="GO:0003677">
    <property type="term" value="F:DNA binding"/>
    <property type="evidence" value="ECO:0007669"/>
    <property type="project" value="UniProtKB-KW"/>
</dbReference>
<evidence type="ECO:0000256" key="5">
    <source>
        <dbReference type="ARBA" id="ARBA00023125"/>
    </source>
</evidence>
<dbReference type="HOGENOM" id="CLU_078295_3_2_1"/>
<keyword evidence="7" id="KW-0544">Nucleosome core</keyword>
<keyword evidence="11" id="KW-1185">Reference proteome</keyword>
<comment type="similarity">
    <text evidence="3">Belongs to the histone H3 family.</text>
</comment>
<keyword evidence="4" id="KW-0158">Chromosome</keyword>
<dbReference type="SMART" id="SM00428">
    <property type="entry name" value="H3"/>
    <property type="match status" value="1"/>
</dbReference>
<reference evidence="11" key="1">
    <citation type="submission" date="2011-12" db="EMBL/GenBank/DDBJ databases">
        <title>The Draft Genome of Lepisosteus oculatus.</title>
        <authorList>
            <consortium name="The Broad Institute Genome Assembly &amp; Analysis Group"/>
            <consortium name="Computational R&amp;D Group"/>
            <consortium name="and Sequencing Platform"/>
            <person name="Di Palma F."/>
            <person name="Alfoldi J."/>
            <person name="Johnson J."/>
            <person name="Berlin A."/>
            <person name="Gnerre S."/>
            <person name="Jaffe D."/>
            <person name="MacCallum I."/>
            <person name="Young S."/>
            <person name="Walker B.J."/>
            <person name="Lander E.S."/>
            <person name="Lindblad-Toh K."/>
        </authorList>
    </citation>
    <scope>NUCLEOTIDE SEQUENCE [LARGE SCALE GENOMIC DNA]</scope>
</reference>
<evidence type="ECO:0000256" key="4">
    <source>
        <dbReference type="ARBA" id="ARBA00022454"/>
    </source>
</evidence>
<name>W5MA18_LEPOC</name>
<dbReference type="eggNOG" id="KOG1745">
    <property type="taxonomic scope" value="Eukaryota"/>
</dbReference>
<dbReference type="PANTHER" id="PTHR45810">
    <property type="entry name" value="HISTONE H3.2"/>
    <property type="match status" value="1"/>
</dbReference>
<dbReference type="InterPro" id="IPR000164">
    <property type="entry name" value="Histone_H3/CENP-A"/>
</dbReference>
<evidence type="ECO:0000256" key="8">
    <source>
        <dbReference type="SAM" id="MobiDB-lite"/>
    </source>
</evidence>
<reference evidence="10" key="2">
    <citation type="submission" date="2025-08" db="UniProtKB">
        <authorList>
            <consortium name="Ensembl"/>
        </authorList>
    </citation>
    <scope>IDENTIFICATION</scope>
</reference>
<organism evidence="10 11">
    <name type="scientific">Lepisosteus oculatus</name>
    <name type="common">Spotted gar</name>
    <dbReference type="NCBI Taxonomy" id="7918"/>
    <lineage>
        <taxon>Eukaryota</taxon>
        <taxon>Metazoa</taxon>
        <taxon>Chordata</taxon>
        <taxon>Craniata</taxon>
        <taxon>Vertebrata</taxon>
        <taxon>Euteleostomi</taxon>
        <taxon>Actinopterygii</taxon>
        <taxon>Neopterygii</taxon>
        <taxon>Holostei</taxon>
        <taxon>Semionotiformes</taxon>
        <taxon>Lepisosteidae</taxon>
        <taxon>Lepisosteus</taxon>
    </lineage>
</organism>
<keyword evidence="5" id="KW-0238">DNA-binding</keyword>
<evidence type="ECO:0000256" key="3">
    <source>
        <dbReference type="ARBA" id="ARBA00010343"/>
    </source>
</evidence>
<dbReference type="InterPro" id="IPR009072">
    <property type="entry name" value="Histone-fold"/>
</dbReference>
<dbReference type="SUPFAM" id="SSF47113">
    <property type="entry name" value="Histone-fold"/>
    <property type="match status" value="1"/>
</dbReference>
<evidence type="ECO:0000256" key="1">
    <source>
        <dbReference type="ARBA" id="ARBA00004123"/>
    </source>
</evidence>
<keyword evidence="6" id="KW-0539">Nucleus</keyword>
<evidence type="ECO:0000256" key="2">
    <source>
        <dbReference type="ARBA" id="ARBA00004286"/>
    </source>
</evidence>
<dbReference type="GO" id="GO:0030527">
    <property type="term" value="F:structural constituent of chromatin"/>
    <property type="evidence" value="ECO:0007669"/>
    <property type="project" value="InterPro"/>
</dbReference>
<dbReference type="GO" id="GO:0005634">
    <property type="term" value="C:nucleus"/>
    <property type="evidence" value="ECO:0007669"/>
    <property type="project" value="UniProtKB-SubCell"/>
</dbReference>
<dbReference type="Bgee" id="ENSLOCG00000004373">
    <property type="expression patterns" value="Expressed in testis and 2 other cell types or tissues"/>
</dbReference>
<evidence type="ECO:0000313" key="11">
    <source>
        <dbReference type="Proteomes" id="UP000018468"/>
    </source>
</evidence>
<dbReference type="PANTHER" id="PTHR45810:SF17">
    <property type="entry name" value="HISTONE H3-LIKE CENTROMERIC PROTEIN A"/>
    <property type="match status" value="1"/>
</dbReference>
<feature type="compositionally biased region" description="Pro residues" evidence="8">
    <location>
        <begin position="48"/>
        <end position="57"/>
    </location>
</feature>
<dbReference type="InParanoid" id="W5MA18"/>
<feature type="region of interest" description="Disordered" evidence="8">
    <location>
        <begin position="1"/>
        <end position="60"/>
    </location>
</feature>
<reference evidence="10" key="3">
    <citation type="submission" date="2025-09" db="UniProtKB">
        <authorList>
            <consortium name="Ensembl"/>
        </authorList>
    </citation>
    <scope>IDENTIFICATION</scope>
</reference>
<feature type="compositionally biased region" description="Polar residues" evidence="8">
    <location>
        <begin position="20"/>
        <end position="33"/>
    </location>
</feature>
<evidence type="ECO:0000313" key="10">
    <source>
        <dbReference type="Ensembl" id="ENSLOCP00000005227.1"/>
    </source>
</evidence>
<dbReference type="CDD" id="cd22911">
    <property type="entry name" value="HFD_H3"/>
    <property type="match status" value="1"/>
</dbReference>
<dbReference type="Proteomes" id="UP000018468">
    <property type="component" value="Linkage group LG17"/>
</dbReference>